<protein>
    <submittedName>
        <fullName evidence="1">Minor capsid protein</fullName>
    </submittedName>
</protein>
<accession>A0A8S5PED6</accession>
<name>A0A8S5PED6_9CAUD</name>
<sequence length="52" mass="6124">MELPPYHPNCKGYIIPIVNEERINSKKEEKKEIINNLIKGKIKQVVLKEHLN</sequence>
<reference evidence="1" key="1">
    <citation type="journal article" date="2021" name="Proc. Natl. Acad. Sci. U.S.A.">
        <title>A Catalog of Tens of Thousands of Viruses from Human Metagenomes Reveals Hidden Associations with Chronic Diseases.</title>
        <authorList>
            <person name="Tisza M.J."/>
            <person name="Buck C.B."/>
        </authorList>
    </citation>
    <scope>NUCLEOTIDE SEQUENCE</scope>
    <source>
        <strain evidence="1">CtuQh21</strain>
    </source>
</reference>
<proteinExistence type="predicted"/>
<evidence type="ECO:0000313" key="1">
    <source>
        <dbReference type="EMBL" id="DAE05551.1"/>
    </source>
</evidence>
<dbReference type="EMBL" id="BK015412">
    <property type="protein sequence ID" value="DAE05551.1"/>
    <property type="molecule type" value="Genomic_DNA"/>
</dbReference>
<organism evidence="1">
    <name type="scientific">Podoviridae sp. ctuQh21</name>
    <dbReference type="NCBI Taxonomy" id="2825284"/>
    <lineage>
        <taxon>Viruses</taxon>
        <taxon>Duplodnaviria</taxon>
        <taxon>Heunggongvirae</taxon>
        <taxon>Uroviricota</taxon>
        <taxon>Caudoviricetes</taxon>
    </lineage>
</organism>